<proteinExistence type="predicted"/>
<dbReference type="NCBIfam" id="NF005561">
    <property type="entry name" value="PRK07234.1-1"/>
    <property type="match status" value="1"/>
</dbReference>
<accession>A0A1G7QQ88</accession>
<feature type="transmembrane region" description="Helical" evidence="2">
    <location>
        <begin position="217"/>
        <end position="235"/>
    </location>
</feature>
<keyword evidence="2" id="KW-0812">Transmembrane</keyword>
<organism evidence="4 5">
    <name type="scientific">Halorubrum xinjiangense</name>
    <dbReference type="NCBI Taxonomy" id="261291"/>
    <lineage>
        <taxon>Archaea</taxon>
        <taxon>Methanobacteriati</taxon>
        <taxon>Methanobacteriota</taxon>
        <taxon>Stenosarchaea group</taxon>
        <taxon>Halobacteria</taxon>
        <taxon>Halobacteriales</taxon>
        <taxon>Haloferacaceae</taxon>
        <taxon>Halorubrum</taxon>
    </lineage>
</organism>
<evidence type="ECO:0000313" key="5">
    <source>
        <dbReference type="Proteomes" id="UP000324020"/>
    </source>
</evidence>
<protein>
    <submittedName>
        <fullName evidence="4">Multicomponent Na+:H+ antiporter subunit D</fullName>
    </submittedName>
</protein>
<feature type="compositionally biased region" description="Basic and acidic residues" evidence="1">
    <location>
        <begin position="628"/>
        <end position="650"/>
    </location>
</feature>
<feature type="transmembrane region" description="Helical" evidence="2">
    <location>
        <begin position="37"/>
        <end position="59"/>
    </location>
</feature>
<feature type="transmembrane region" description="Helical" evidence="2">
    <location>
        <begin position="390"/>
        <end position="411"/>
    </location>
</feature>
<dbReference type="Pfam" id="PF00361">
    <property type="entry name" value="Proton_antipo_M"/>
    <property type="match status" value="1"/>
</dbReference>
<keyword evidence="2" id="KW-1133">Transmembrane helix</keyword>
<feature type="transmembrane region" description="Helical" evidence="2">
    <location>
        <begin position="431"/>
        <end position="451"/>
    </location>
</feature>
<dbReference type="InterPro" id="IPR050616">
    <property type="entry name" value="CPA3_Na-H_Antiporter_A"/>
</dbReference>
<evidence type="ECO:0000256" key="2">
    <source>
        <dbReference type="SAM" id="Phobius"/>
    </source>
</evidence>
<feature type="region of interest" description="Disordered" evidence="1">
    <location>
        <begin position="484"/>
        <end position="657"/>
    </location>
</feature>
<feature type="transmembrane region" description="Helical" evidence="2">
    <location>
        <begin position="121"/>
        <end position="148"/>
    </location>
</feature>
<reference evidence="4 5" key="1">
    <citation type="submission" date="2016-10" db="EMBL/GenBank/DDBJ databases">
        <authorList>
            <person name="Varghese N."/>
            <person name="Submissions S."/>
        </authorList>
    </citation>
    <scope>NUCLEOTIDE SEQUENCE [LARGE SCALE GENOMIC DNA]</scope>
    <source>
        <strain evidence="4 5">CGMCC 1.3527</strain>
    </source>
</reference>
<feature type="transmembrane region" description="Helical" evidence="2">
    <location>
        <begin position="322"/>
        <end position="343"/>
    </location>
</feature>
<dbReference type="PANTHER" id="PTHR43373:SF1">
    <property type="entry name" value="NA(+)_H(+) ANTIPORTER SUBUNIT A"/>
    <property type="match status" value="1"/>
</dbReference>
<keyword evidence="2" id="KW-0472">Membrane</keyword>
<feature type="transmembrane region" description="Helical" evidence="2">
    <location>
        <begin position="65"/>
        <end position="82"/>
    </location>
</feature>
<dbReference type="Proteomes" id="UP000324020">
    <property type="component" value="Unassembled WGS sequence"/>
</dbReference>
<dbReference type="RefSeq" id="WP_149799483.1">
    <property type="nucleotide sequence ID" value="NZ_FNBO01000012.1"/>
</dbReference>
<evidence type="ECO:0000313" key="4">
    <source>
        <dbReference type="EMBL" id="SDG00707.1"/>
    </source>
</evidence>
<sequence length="718" mass="75924">MTDVVLSDPRPLLAVLVSFVAAFLIVASYRSPNVREGWTLVASLTKFGIVASMLPAVLAGRTFEWSLGAFLPGIGAPIEFVLRADALGMLFAFLASGLWIITSFYSIGYMRGLDEPNQTRYFAAFAVSLAATMGIAFAGNLVTIFVFYELLSIATYPLVAHDETAEARSAGRKYLAYTMFGGGVLVLAGTVLVYLLAGSVDFTAGGIAELANADPGLAMLAFFLLAVGFGVKAGIMPLHQWLPEAMVAPTPVSGLLHAVAVVKSGAFGVSRVVLDVFGPELVFDLSLPFGFTAGLVLSTIGAITLTAASLIALRKDHLKRRLAYSTISQLSYIILGLGLFGWYGLVGALLHIPAHAFMKLTLFFCAGNIHVSTHTDYISQMAGIGKRMPLTMGAFTIASLGMAGIPLLAGFVSKYYMLIGGVRMGMNFTPVAYYLAGALLLSGVLNVAYFWPVIYTAFFEAEDAHDAKPLVDFPLGGESRSIIAATDGGRAGDDAATDGGRAGDDDESDTDRGDDAVDDIVADAGDGDDPSSDAADGVDESDIPDADLDDLPTDEDGVVRPDFDTSERDFSEPAERVDTGDYAVDQRPSDADVPFGPGRGDEREASAADTAESRDDGEPIADVDEGHDDGHDGHGDAYDDHSDAHDDHHHGGPPAGGWEHIAGLDALRGRESTWFTLGPILASMTLAVLLGVIPYEMGFLELIELIVDTRLPEGVVRP</sequence>
<feature type="compositionally biased region" description="Acidic residues" evidence="1">
    <location>
        <begin position="618"/>
        <end position="627"/>
    </location>
</feature>
<keyword evidence="5" id="KW-1185">Reference proteome</keyword>
<feature type="domain" description="NADH:quinone oxidoreductase/Mrp antiporter transmembrane" evidence="3">
    <location>
        <begin position="138"/>
        <end position="432"/>
    </location>
</feature>
<feature type="transmembrane region" description="Helical" evidence="2">
    <location>
        <begin position="289"/>
        <end position="313"/>
    </location>
</feature>
<dbReference type="EMBL" id="FNBO01000012">
    <property type="protein sequence ID" value="SDG00707.1"/>
    <property type="molecule type" value="Genomic_DNA"/>
</dbReference>
<evidence type="ECO:0000259" key="3">
    <source>
        <dbReference type="Pfam" id="PF00361"/>
    </source>
</evidence>
<name>A0A1G7QQ88_9EURY</name>
<feature type="transmembrane region" description="Helical" evidence="2">
    <location>
        <begin position="12"/>
        <end position="30"/>
    </location>
</feature>
<feature type="compositionally biased region" description="Acidic residues" evidence="1">
    <location>
        <begin position="516"/>
        <end position="556"/>
    </location>
</feature>
<dbReference type="AlphaFoldDB" id="A0A1G7QQ88"/>
<dbReference type="OrthoDB" id="371891at2157"/>
<feature type="compositionally biased region" description="Basic and acidic residues" evidence="1">
    <location>
        <begin position="557"/>
        <end position="579"/>
    </location>
</feature>
<evidence type="ECO:0000256" key="1">
    <source>
        <dbReference type="SAM" id="MobiDB-lite"/>
    </source>
</evidence>
<gene>
    <name evidence="4" type="ORF">SAMN04488067_11296</name>
</gene>
<dbReference type="PANTHER" id="PTHR43373">
    <property type="entry name" value="NA(+)/H(+) ANTIPORTER SUBUNIT"/>
    <property type="match status" value="1"/>
</dbReference>
<feature type="transmembrane region" description="Helical" evidence="2">
    <location>
        <begin position="174"/>
        <end position="197"/>
    </location>
</feature>
<feature type="transmembrane region" description="Helical" evidence="2">
    <location>
        <begin position="89"/>
        <end position="109"/>
    </location>
</feature>
<feature type="transmembrane region" description="Helical" evidence="2">
    <location>
        <begin position="247"/>
        <end position="269"/>
    </location>
</feature>
<dbReference type="PRINTS" id="PR01434">
    <property type="entry name" value="NADHDHGNASE5"/>
</dbReference>
<dbReference type="InterPro" id="IPR001750">
    <property type="entry name" value="ND/Mrp_TM"/>
</dbReference>
<feature type="compositionally biased region" description="Basic and acidic residues" evidence="1">
    <location>
        <begin position="599"/>
        <end position="617"/>
    </location>
</feature>